<evidence type="ECO:0000313" key="1">
    <source>
        <dbReference type="EMBL" id="SFB16559.1"/>
    </source>
</evidence>
<dbReference type="AlphaFoldDB" id="A0A1I0YT36"/>
<reference evidence="1 2" key="1">
    <citation type="submission" date="2016-10" db="EMBL/GenBank/DDBJ databases">
        <authorList>
            <person name="de Groot N.N."/>
        </authorList>
    </citation>
    <scope>NUCLEOTIDE SEQUENCE [LARGE SCALE GENOMIC DNA]</scope>
    <source>
        <strain evidence="1 2">CGMCC 4.6945</strain>
    </source>
</reference>
<dbReference type="RefSeq" id="WP_139224413.1">
    <property type="nucleotide sequence ID" value="NZ_BONM01000001.1"/>
</dbReference>
<proteinExistence type="predicted"/>
<dbReference type="Proteomes" id="UP000199012">
    <property type="component" value="Unassembled WGS sequence"/>
</dbReference>
<name>A0A1I0YT36_9CELL</name>
<sequence length="262" mass="26097">MTLARPTGVVAGDVLVAVVMHHDATSDPVLPAGWTVTWRNGTDASAVVAMRVATTSEPSSYAFSGLDPDDATAAVLLAWSGADATAPVLSSEGSSGSGTTATAPSLSLATAPARLVTVFLVDDTAAAEQLTVAAGPAVRASVHGTGVQPVRAVVADRAVTATGGTGATTATLSASRGWHAVSLALRSDGRPTPVQLGWTAPTDPFTTGYAVTRPTGDVVTVAGRTTTTWSDTAAPTAGGLWTVRATSGTWRSTAVTASVPAC</sequence>
<dbReference type="EMBL" id="FOKA01000008">
    <property type="protein sequence ID" value="SFB16559.1"/>
    <property type="molecule type" value="Genomic_DNA"/>
</dbReference>
<keyword evidence="2" id="KW-1185">Reference proteome</keyword>
<organism evidence="1 2">
    <name type="scientific">Cellulomonas marina</name>
    <dbReference type="NCBI Taxonomy" id="988821"/>
    <lineage>
        <taxon>Bacteria</taxon>
        <taxon>Bacillati</taxon>
        <taxon>Actinomycetota</taxon>
        <taxon>Actinomycetes</taxon>
        <taxon>Micrococcales</taxon>
        <taxon>Cellulomonadaceae</taxon>
        <taxon>Cellulomonas</taxon>
    </lineage>
</organism>
<gene>
    <name evidence="1" type="ORF">SAMN05421867_108161</name>
</gene>
<protein>
    <submittedName>
        <fullName evidence="1">Uncharacterized protein</fullName>
    </submittedName>
</protein>
<accession>A0A1I0YT36</accession>
<evidence type="ECO:0000313" key="2">
    <source>
        <dbReference type="Proteomes" id="UP000199012"/>
    </source>
</evidence>